<keyword evidence="6" id="KW-0413">Isomerase</keyword>
<dbReference type="Gene3D" id="3.40.120.10">
    <property type="entry name" value="Alpha-D-Glucose-1,6-Bisphosphate, subunit A, domain 3"/>
    <property type="match status" value="3"/>
</dbReference>
<protein>
    <submittedName>
        <fullName evidence="11">Phosphoglucomutase-2</fullName>
    </submittedName>
</protein>
<comment type="similarity">
    <text evidence="2">Belongs to the phosphohexose mutase family.</text>
</comment>
<comment type="caution">
    <text evidence="11">The sequence shown here is derived from an EMBL/GenBank/DDBJ whole genome shotgun (WGS) entry which is preliminary data.</text>
</comment>
<evidence type="ECO:0000256" key="2">
    <source>
        <dbReference type="ARBA" id="ARBA00010231"/>
    </source>
</evidence>
<dbReference type="Gene3D" id="3.30.310.50">
    <property type="entry name" value="Alpha-D-phosphohexomutase, C-terminal domain"/>
    <property type="match status" value="1"/>
</dbReference>
<keyword evidence="4" id="KW-0479">Metal-binding</keyword>
<evidence type="ECO:0000259" key="9">
    <source>
        <dbReference type="Pfam" id="PF02879"/>
    </source>
</evidence>
<dbReference type="PANTHER" id="PTHR45745">
    <property type="entry name" value="PHOSPHOMANNOMUTASE 45A"/>
    <property type="match status" value="1"/>
</dbReference>
<dbReference type="CDD" id="cd05799">
    <property type="entry name" value="PGM2"/>
    <property type="match status" value="1"/>
</dbReference>
<organism evidence="11 12">
    <name type="scientific">Perkinsus olseni</name>
    <name type="common">Perkinsus atlanticus</name>
    <dbReference type="NCBI Taxonomy" id="32597"/>
    <lineage>
        <taxon>Eukaryota</taxon>
        <taxon>Sar</taxon>
        <taxon>Alveolata</taxon>
        <taxon>Perkinsozoa</taxon>
        <taxon>Perkinsea</taxon>
        <taxon>Perkinsida</taxon>
        <taxon>Perkinsidae</taxon>
        <taxon>Perkinsus</taxon>
    </lineage>
</organism>
<dbReference type="PANTHER" id="PTHR45745:SF1">
    <property type="entry name" value="PHOSPHOGLUCOMUTASE 2B-RELATED"/>
    <property type="match status" value="1"/>
</dbReference>
<dbReference type="Proteomes" id="UP000574390">
    <property type="component" value="Unassembled WGS sequence"/>
</dbReference>
<dbReference type="InterPro" id="IPR036900">
    <property type="entry name" value="A-D-PHexomutase_C_sf"/>
</dbReference>
<accession>A0A7J6PQX7</accession>
<keyword evidence="3" id="KW-0597">Phosphoprotein</keyword>
<dbReference type="InterPro" id="IPR005845">
    <property type="entry name" value="A-D-PHexomutase_a/b/a-II"/>
</dbReference>
<comment type="cofactor">
    <cofactor evidence="1">
        <name>Mg(2+)</name>
        <dbReference type="ChEBI" id="CHEBI:18420"/>
    </cofactor>
</comment>
<feature type="domain" description="Alpha-D-phosphohexomutase alpha/beta/alpha" evidence="9">
    <location>
        <begin position="214"/>
        <end position="320"/>
    </location>
</feature>
<dbReference type="SUPFAM" id="SSF55957">
    <property type="entry name" value="Phosphoglucomutase, C-terminal domain"/>
    <property type="match status" value="1"/>
</dbReference>
<evidence type="ECO:0000259" key="10">
    <source>
        <dbReference type="Pfam" id="PF02880"/>
    </source>
</evidence>
<dbReference type="EMBL" id="JABANM010035374">
    <property type="protein sequence ID" value="KAF4698116.1"/>
    <property type="molecule type" value="Genomic_DNA"/>
</dbReference>
<evidence type="ECO:0000256" key="4">
    <source>
        <dbReference type="ARBA" id="ARBA00022723"/>
    </source>
</evidence>
<dbReference type="InterPro" id="IPR016055">
    <property type="entry name" value="A-D-PHexomutase_a/b/a-I/II/III"/>
</dbReference>
<dbReference type="GO" id="GO:0005975">
    <property type="term" value="P:carbohydrate metabolic process"/>
    <property type="evidence" value="ECO:0007669"/>
    <property type="project" value="InterPro"/>
</dbReference>
<evidence type="ECO:0000256" key="6">
    <source>
        <dbReference type="ARBA" id="ARBA00023235"/>
    </source>
</evidence>
<feature type="domain" description="Alpha-D-phosphohexomutase C-terminal" evidence="7">
    <location>
        <begin position="526"/>
        <end position="570"/>
    </location>
</feature>
<evidence type="ECO:0000259" key="7">
    <source>
        <dbReference type="Pfam" id="PF00408"/>
    </source>
</evidence>
<dbReference type="InterPro" id="IPR005843">
    <property type="entry name" value="A-D-PHexomutase_C"/>
</dbReference>
<feature type="domain" description="Alpha-D-phosphohexomutase alpha/beta/alpha" evidence="10">
    <location>
        <begin position="347"/>
        <end position="454"/>
    </location>
</feature>
<dbReference type="InterPro" id="IPR005846">
    <property type="entry name" value="A-D-PHexomutase_a/b/a-III"/>
</dbReference>
<dbReference type="GO" id="GO:0006166">
    <property type="term" value="P:purine ribonucleoside salvage"/>
    <property type="evidence" value="ECO:0007669"/>
    <property type="project" value="TreeGrafter"/>
</dbReference>
<evidence type="ECO:0000256" key="3">
    <source>
        <dbReference type="ARBA" id="ARBA00022553"/>
    </source>
</evidence>
<keyword evidence="5" id="KW-0460">Magnesium</keyword>
<dbReference type="GO" id="GO:0046872">
    <property type="term" value="F:metal ion binding"/>
    <property type="evidence" value="ECO:0007669"/>
    <property type="project" value="UniProtKB-KW"/>
</dbReference>
<reference evidence="11 12" key="1">
    <citation type="submission" date="2020-04" db="EMBL/GenBank/DDBJ databases">
        <title>Perkinsus olseni comparative genomics.</title>
        <authorList>
            <person name="Bogema D.R."/>
        </authorList>
    </citation>
    <scope>NUCLEOTIDE SEQUENCE [LARGE SCALE GENOMIC DNA]</scope>
    <source>
        <strain evidence="11">ATCC PRA-205</strain>
    </source>
</reference>
<evidence type="ECO:0000313" key="12">
    <source>
        <dbReference type="Proteomes" id="UP000574390"/>
    </source>
</evidence>
<feature type="domain" description="Alpha-D-phosphohexomutase alpha/beta/alpha" evidence="8">
    <location>
        <begin position="40"/>
        <end position="180"/>
    </location>
</feature>
<evidence type="ECO:0000313" key="11">
    <source>
        <dbReference type="EMBL" id="KAF4698116.1"/>
    </source>
</evidence>
<evidence type="ECO:0000259" key="8">
    <source>
        <dbReference type="Pfam" id="PF02878"/>
    </source>
</evidence>
<dbReference type="Pfam" id="PF00408">
    <property type="entry name" value="PGM_PMM_IV"/>
    <property type="match status" value="1"/>
</dbReference>
<dbReference type="Pfam" id="PF02878">
    <property type="entry name" value="PGM_PMM_I"/>
    <property type="match status" value="1"/>
</dbReference>
<dbReference type="AlphaFoldDB" id="A0A7J6PQX7"/>
<dbReference type="Pfam" id="PF02879">
    <property type="entry name" value="PGM_PMM_II"/>
    <property type="match status" value="1"/>
</dbReference>
<evidence type="ECO:0000256" key="1">
    <source>
        <dbReference type="ARBA" id="ARBA00001946"/>
    </source>
</evidence>
<proteinExistence type="inferred from homology"/>
<dbReference type="Pfam" id="PF02880">
    <property type="entry name" value="PGM_PMM_III"/>
    <property type="match status" value="1"/>
</dbReference>
<name>A0A7J6PQX7_PEROL</name>
<dbReference type="InterPro" id="IPR005844">
    <property type="entry name" value="A-D-PHexomutase_a/b/a-I"/>
</dbReference>
<sequence length="592" mass="67043">MTDPAVENWLSIDFNKNTRKEAASFTDEEIKAHLDPKNRIEFGTAGLRGVMGAGYDRMNCLTVLQASQGLCVYLQDKYGKEGMAERGVVLGFDGRYNSRRFAHVAAAVFLTRGVKVYLIDKSTSVTPLNAYLVKHLYALCGAQMTASHNPKQYNGYKVYGDNGAQIIPPVDSEVESRIQDNLRPWKEAVDLLDSECYLKDQTKTIDPYEEAIYAYIEQISKELCRFPELNKQCDLRFVYTPMHGVGLPQAISLLRKFKFPEKSFSVVSAQAQPDPEFPTVAFPNPEEKGALDMAIAQAKLEHTDYVLANDPDADRFTSCEKQKDGSWYRFGGDELGVLFSDWQILMAKRRGVDPKNCLVMNSTVSSRMLKALADHYGAHYVDTLTGFKWLANLAMKMTAEDPELAYCNAYEESLGSGLTMTVPDKDGISACSVWCEMANYYRREKGITLHERLEQIRDEVGYFAQYNSFYIYNDPEVLKRMFDEYRNNGDYKKKLGSLNVDDVRDVTLGYDSRMDDKKSTLPVTPDEQMLTMYFENGGVVTIRASGTEPKVKYYCEISDKSGMGEAQKKLDDLVKTVVDCFLQPTKYRLTSR</sequence>
<gene>
    <name evidence="11" type="primary">PGM2_8</name>
    <name evidence="11" type="ORF">FOZ62_015327</name>
</gene>
<dbReference type="GO" id="GO:0005634">
    <property type="term" value="C:nucleus"/>
    <property type="evidence" value="ECO:0007669"/>
    <property type="project" value="TreeGrafter"/>
</dbReference>
<evidence type="ECO:0000256" key="5">
    <source>
        <dbReference type="ARBA" id="ARBA00022842"/>
    </source>
</evidence>
<dbReference type="GO" id="GO:0008973">
    <property type="term" value="F:phosphopentomutase activity"/>
    <property type="evidence" value="ECO:0007669"/>
    <property type="project" value="TreeGrafter"/>
</dbReference>
<dbReference type="SUPFAM" id="SSF53738">
    <property type="entry name" value="Phosphoglucomutase, first 3 domains"/>
    <property type="match status" value="3"/>
</dbReference>